<keyword evidence="2" id="KW-0238">DNA-binding</keyword>
<name>A0A4R5CC10_9FLAO</name>
<dbReference type="RefSeq" id="WP_132005031.1">
    <property type="nucleotide sequence ID" value="NZ_SMFK01000005.1"/>
</dbReference>
<dbReference type="InterPro" id="IPR055166">
    <property type="entry name" value="Transc_reg_Sar_Rot_HTH"/>
</dbReference>
<dbReference type="SMART" id="SM00347">
    <property type="entry name" value="HTH_MARR"/>
    <property type="match status" value="1"/>
</dbReference>
<dbReference type="InterPro" id="IPR036388">
    <property type="entry name" value="WH-like_DNA-bd_sf"/>
</dbReference>
<dbReference type="InterPro" id="IPR039422">
    <property type="entry name" value="MarR/SlyA-like"/>
</dbReference>
<evidence type="ECO:0000259" key="4">
    <source>
        <dbReference type="PROSITE" id="PS50995"/>
    </source>
</evidence>
<dbReference type="Proteomes" id="UP000295479">
    <property type="component" value="Unassembled WGS sequence"/>
</dbReference>
<keyword evidence="3" id="KW-0804">Transcription</keyword>
<dbReference type="PROSITE" id="PS50995">
    <property type="entry name" value="HTH_MARR_2"/>
    <property type="match status" value="1"/>
</dbReference>
<evidence type="ECO:0000256" key="3">
    <source>
        <dbReference type="ARBA" id="ARBA00023163"/>
    </source>
</evidence>
<reference evidence="5 6" key="1">
    <citation type="submission" date="2019-03" db="EMBL/GenBank/DDBJ databases">
        <title>Flavobacterium AR-3-4 sp. nov. isolated from arctic soil.</title>
        <authorList>
            <person name="Chaudhary D.K."/>
        </authorList>
    </citation>
    <scope>NUCLEOTIDE SEQUENCE [LARGE SCALE GENOMIC DNA]</scope>
    <source>
        <strain evidence="5 6">AR-3-4</strain>
    </source>
</reference>
<dbReference type="SUPFAM" id="SSF46785">
    <property type="entry name" value="Winged helix' DNA-binding domain"/>
    <property type="match status" value="1"/>
</dbReference>
<dbReference type="OrthoDB" id="9786071at2"/>
<dbReference type="InterPro" id="IPR036390">
    <property type="entry name" value="WH_DNA-bd_sf"/>
</dbReference>
<protein>
    <submittedName>
        <fullName evidence="5">MarR family transcriptional regulator</fullName>
    </submittedName>
</protein>
<accession>A0A4R5CC10</accession>
<evidence type="ECO:0000313" key="6">
    <source>
        <dbReference type="Proteomes" id="UP000295479"/>
    </source>
</evidence>
<evidence type="ECO:0000256" key="1">
    <source>
        <dbReference type="ARBA" id="ARBA00023015"/>
    </source>
</evidence>
<gene>
    <name evidence="5" type="ORF">E0F76_10000</name>
</gene>
<sequence length="206" mass="23954">MKKSSFDLEYQNSNIESKIVASLERISQAFRVLLWNESKEFSLSPIQVQVLVFLLHHSDKKRKVSYLADEFNMTKATISDTIKTLEQKLLITKVYEQHDSRSYIIHLTKKGKETAEKTALFANQIQVPIENLQTTDKENLLLSLLDIIHHLNKAGVITIQRMCFTCHFYQSNKNGEEHFCNLLNTKLADNELRFDCPEHQQKKTLV</sequence>
<evidence type="ECO:0000313" key="5">
    <source>
        <dbReference type="EMBL" id="TDD96965.1"/>
    </source>
</evidence>
<dbReference type="EMBL" id="SMFK01000005">
    <property type="protein sequence ID" value="TDD96965.1"/>
    <property type="molecule type" value="Genomic_DNA"/>
</dbReference>
<dbReference type="InterPro" id="IPR000835">
    <property type="entry name" value="HTH_MarR-typ"/>
</dbReference>
<dbReference type="GO" id="GO:0006950">
    <property type="term" value="P:response to stress"/>
    <property type="evidence" value="ECO:0007669"/>
    <property type="project" value="TreeGrafter"/>
</dbReference>
<dbReference type="PANTHER" id="PTHR33164">
    <property type="entry name" value="TRANSCRIPTIONAL REGULATOR, MARR FAMILY"/>
    <property type="match status" value="1"/>
</dbReference>
<dbReference type="GO" id="GO:0003700">
    <property type="term" value="F:DNA-binding transcription factor activity"/>
    <property type="evidence" value="ECO:0007669"/>
    <property type="project" value="InterPro"/>
</dbReference>
<dbReference type="PANTHER" id="PTHR33164:SF89">
    <property type="entry name" value="MARR FAMILY REGULATORY PROTEIN"/>
    <property type="match status" value="1"/>
</dbReference>
<keyword evidence="1" id="KW-0805">Transcription regulation</keyword>
<evidence type="ECO:0000256" key="2">
    <source>
        <dbReference type="ARBA" id="ARBA00023125"/>
    </source>
</evidence>
<proteinExistence type="predicted"/>
<dbReference type="Pfam" id="PF22381">
    <property type="entry name" value="Staph_reg_Sar_Rot"/>
    <property type="match status" value="1"/>
</dbReference>
<dbReference type="AlphaFoldDB" id="A0A4R5CC10"/>
<keyword evidence="6" id="KW-1185">Reference proteome</keyword>
<organism evidence="5 6">
    <name type="scientific">Flavobacterium cellulosilyticum</name>
    <dbReference type="NCBI Taxonomy" id="2541731"/>
    <lineage>
        <taxon>Bacteria</taxon>
        <taxon>Pseudomonadati</taxon>
        <taxon>Bacteroidota</taxon>
        <taxon>Flavobacteriia</taxon>
        <taxon>Flavobacteriales</taxon>
        <taxon>Flavobacteriaceae</taxon>
        <taxon>Flavobacterium</taxon>
    </lineage>
</organism>
<feature type="domain" description="HTH marR-type" evidence="4">
    <location>
        <begin position="16"/>
        <end position="150"/>
    </location>
</feature>
<comment type="caution">
    <text evidence="5">The sequence shown here is derived from an EMBL/GenBank/DDBJ whole genome shotgun (WGS) entry which is preliminary data.</text>
</comment>
<dbReference type="Gene3D" id="1.10.10.10">
    <property type="entry name" value="Winged helix-like DNA-binding domain superfamily/Winged helix DNA-binding domain"/>
    <property type="match status" value="1"/>
</dbReference>